<dbReference type="Proteomes" id="UP001472677">
    <property type="component" value="Unassembled WGS sequence"/>
</dbReference>
<evidence type="ECO:0000313" key="1">
    <source>
        <dbReference type="EMBL" id="KAK8597037.1"/>
    </source>
</evidence>
<organism evidence="1 2">
    <name type="scientific">Hibiscus sabdariffa</name>
    <name type="common">roselle</name>
    <dbReference type="NCBI Taxonomy" id="183260"/>
    <lineage>
        <taxon>Eukaryota</taxon>
        <taxon>Viridiplantae</taxon>
        <taxon>Streptophyta</taxon>
        <taxon>Embryophyta</taxon>
        <taxon>Tracheophyta</taxon>
        <taxon>Spermatophyta</taxon>
        <taxon>Magnoliopsida</taxon>
        <taxon>eudicotyledons</taxon>
        <taxon>Gunneridae</taxon>
        <taxon>Pentapetalae</taxon>
        <taxon>rosids</taxon>
        <taxon>malvids</taxon>
        <taxon>Malvales</taxon>
        <taxon>Malvaceae</taxon>
        <taxon>Malvoideae</taxon>
        <taxon>Hibiscus</taxon>
    </lineage>
</organism>
<accession>A0ABR2GAE3</accession>
<proteinExistence type="predicted"/>
<evidence type="ECO:0000313" key="2">
    <source>
        <dbReference type="Proteomes" id="UP001472677"/>
    </source>
</evidence>
<protein>
    <submittedName>
        <fullName evidence="1">Uncharacterized protein</fullName>
    </submittedName>
</protein>
<name>A0ABR2GAE3_9ROSI</name>
<sequence length="91" mass="8967">MQDARVVLDPSSSGFGGGGVGFIFVFPFSFRDSVCLDKVGGTAGDTLAGAIAEGGSGVVLRCAGAVDGVGADLGTEAGVFFGLAEDYPGWS</sequence>
<reference evidence="1 2" key="1">
    <citation type="journal article" date="2024" name="G3 (Bethesda)">
        <title>Genome assembly of Hibiscus sabdariffa L. provides insights into metabolisms of medicinal natural products.</title>
        <authorList>
            <person name="Kim T."/>
        </authorList>
    </citation>
    <scope>NUCLEOTIDE SEQUENCE [LARGE SCALE GENOMIC DNA]</scope>
    <source>
        <strain evidence="1">TK-2024</strain>
        <tissue evidence="1">Old leaves</tissue>
    </source>
</reference>
<dbReference type="EMBL" id="JBBPBM010000002">
    <property type="protein sequence ID" value="KAK8597037.1"/>
    <property type="molecule type" value="Genomic_DNA"/>
</dbReference>
<keyword evidence="2" id="KW-1185">Reference proteome</keyword>
<comment type="caution">
    <text evidence="1">The sequence shown here is derived from an EMBL/GenBank/DDBJ whole genome shotgun (WGS) entry which is preliminary data.</text>
</comment>
<gene>
    <name evidence="1" type="ORF">V6N12_065514</name>
</gene>